<keyword evidence="1" id="KW-0175">Coiled coil</keyword>
<keyword evidence="3" id="KW-1185">Reference proteome</keyword>
<comment type="caution">
    <text evidence="2">The sequence shown here is derived from an EMBL/GenBank/DDBJ whole genome shotgun (WGS) entry which is preliminary data.</text>
</comment>
<sequence length="304" mass="35435">MTVVIILYYLIYNFLSINNDNKKSTSIDNNSTEYSVIIPLKHRVCPFRDKDSNFELTSFELRSKINSCSCVLTDVTFFIWSSGDRNIKMDNKAVHQPMVTDEPQNKVQNSNIHPLSDHMNISVAFKEIVSKDPPRYTKFIEAVNKTFEEISDCVGPEEFKNIMGDISFLKSKRNVTNLLTTLKTQINSLMSKHFEQIIEEENLSELFTKKNSLNEEEAKKYYIDNDSMEIIELEESLHQLELQIMGLEETNEVLFNQGKFNKQRFDQLSERITMLIDECQTKYTDCIQQTGLIREDFTNILKDL</sequence>
<evidence type="ECO:0000313" key="3">
    <source>
        <dbReference type="Proteomes" id="UP000475862"/>
    </source>
</evidence>
<feature type="coiled-coil region" evidence="1">
    <location>
        <begin position="223"/>
        <end position="257"/>
    </location>
</feature>
<name>A0A6G0T4B8_APHGL</name>
<protein>
    <submittedName>
        <fullName evidence="2">Uncharacterized protein</fullName>
    </submittedName>
</protein>
<dbReference type="AlphaFoldDB" id="A0A6G0T4B8"/>
<dbReference type="EMBL" id="VYZN01000065">
    <property type="protein sequence ID" value="KAE9524747.1"/>
    <property type="molecule type" value="Genomic_DNA"/>
</dbReference>
<accession>A0A6G0T4B8</accession>
<evidence type="ECO:0000313" key="2">
    <source>
        <dbReference type="EMBL" id="KAE9524747.1"/>
    </source>
</evidence>
<organism evidence="2 3">
    <name type="scientific">Aphis glycines</name>
    <name type="common">Soybean aphid</name>
    <dbReference type="NCBI Taxonomy" id="307491"/>
    <lineage>
        <taxon>Eukaryota</taxon>
        <taxon>Metazoa</taxon>
        <taxon>Ecdysozoa</taxon>
        <taxon>Arthropoda</taxon>
        <taxon>Hexapoda</taxon>
        <taxon>Insecta</taxon>
        <taxon>Pterygota</taxon>
        <taxon>Neoptera</taxon>
        <taxon>Paraneoptera</taxon>
        <taxon>Hemiptera</taxon>
        <taxon>Sternorrhyncha</taxon>
        <taxon>Aphidomorpha</taxon>
        <taxon>Aphidoidea</taxon>
        <taxon>Aphididae</taxon>
        <taxon>Aphidini</taxon>
        <taxon>Aphis</taxon>
        <taxon>Aphis</taxon>
    </lineage>
</organism>
<dbReference type="Proteomes" id="UP000475862">
    <property type="component" value="Unassembled WGS sequence"/>
</dbReference>
<gene>
    <name evidence="2" type="ORF">AGLY_014797</name>
</gene>
<dbReference type="OrthoDB" id="6592548at2759"/>
<evidence type="ECO:0000256" key="1">
    <source>
        <dbReference type="SAM" id="Coils"/>
    </source>
</evidence>
<proteinExistence type="predicted"/>
<reference evidence="2 3" key="1">
    <citation type="submission" date="2019-08" db="EMBL/GenBank/DDBJ databases">
        <title>The genome of the soybean aphid Biotype 1, its phylome, world population structure and adaptation to the North American continent.</title>
        <authorList>
            <person name="Giordano R."/>
            <person name="Donthu R.K."/>
            <person name="Hernandez A.G."/>
            <person name="Wright C.L."/>
            <person name="Zimin A.V."/>
        </authorList>
    </citation>
    <scope>NUCLEOTIDE SEQUENCE [LARGE SCALE GENOMIC DNA]</scope>
    <source>
        <tissue evidence="2">Whole aphids</tissue>
    </source>
</reference>